<dbReference type="NCBIfam" id="NF046065">
    <property type="entry name" value="MtxRegRemB"/>
    <property type="match status" value="1"/>
</dbReference>
<evidence type="ECO:0000313" key="2">
    <source>
        <dbReference type="Proteomes" id="UP000284751"/>
    </source>
</evidence>
<dbReference type="AlphaFoldDB" id="A0A412AUT2"/>
<dbReference type="InterPro" id="IPR007169">
    <property type="entry name" value="RemA-like"/>
</dbReference>
<comment type="caution">
    <text evidence="1">The sequence shown here is derived from an EMBL/GenBank/DDBJ whole genome shotgun (WGS) entry which is preliminary data.</text>
</comment>
<protein>
    <submittedName>
        <fullName evidence="1">DUF370 domain-containing protein</fullName>
    </submittedName>
</protein>
<sequence length="102" mass="11506">MYLHLGQETVVKMDSIVGIFDLDTSTISKFTRDYLTQAEKSGKVVNVSMELPKSFVVCAEKKRTTVYISQISSSTLLKRMDFLKTTETNLISIPKEAPTPER</sequence>
<accession>A0A412AUT2</accession>
<reference evidence="1 2" key="1">
    <citation type="submission" date="2018-08" db="EMBL/GenBank/DDBJ databases">
        <title>A genome reference for cultivated species of the human gut microbiota.</title>
        <authorList>
            <person name="Zou Y."/>
            <person name="Xue W."/>
            <person name="Luo G."/>
        </authorList>
    </citation>
    <scope>NUCLEOTIDE SEQUENCE [LARGE SCALE GENOMIC DNA]</scope>
    <source>
        <strain evidence="1 2">AF28-26</strain>
    </source>
</reference>
<gene>
    <name evidence="1" type="ORF">DWY99_12550</name>
</gene>
<dbReference type="Proteomes" id="UP000284751">
    <property type="component" value="Unassembled WGS sequence"/>
</dbReference>
<evidence type="ECO:0000313" key="1">
    <source>
        <dbReference type="EMBL" id="RGQ35520.1"/>
    </source>
</evidence>
<dbReference type="Pfam" id="PF04025">
    <property type="entry name" value="RemA-like"/>
    <property type="match status" value="1"/>
</dbReference>
<dbReference type="EMBL" id="QRTC01000065">
    <property type="protein sequence ID" value="RGQ35520.1"/>
    <property type="molecule type" value="Genomic_DNA"/>
</dbReference>
<name>A0A412AUT2_9FIRM</name>
<proteinExistence type="predicted"/>
<organism evidence="1 2">
    <name type="scientific">[Clostridium] leptum</name>
    <dbReference type="NCBI Taxonomy" id="1535"/>
    <lineage>
        <taxon>Bacteria</taxon>
        <taxon>Bacillati</taxon>
        <taxon>Bacillota</taxon>
        <taxon>Clostridia</taxon>
        <taxon>Eubacteriales</taxon>
        <taxon>Oscillospiraceae</taxon>
        <taxon>Oscillospiraceae incertae sedis</taxon>
    </lineage>
</organism>